<gene>
    <name evidence="1" type="ORF">G7043_25170</name>
</gene>
<comment type="caution">
    <text evidence="1">The sequence shown here is derived from an EMBL/GenBank/DDBJ whole genome shotgun (WGS) entry which is preliminary data.</text>
</comment>
<sequence>MTSPPARILREPSNAPTKRAFADAEDHFDPELKEWLAHKHFSGTRHHAVILRHRLTAAYRKADCFARNVRTIQVLVDREPILFKWDGSTRVRGVLQLSQG</sequence>
<dbReference type="EMBL" id="JAAMPJ010000007">
    <property type="protein sequence ID" value="NGY62222.1"/>
    <property type="molecule type" value="Genomic_DNA"/>
</dbReference>
<keyword evidence="2" id="KW-1185">Reference proteome</keyword>
<organism evidence="1 2">
    <name type="scientific">Lentzea alba</name>
    <dbReference type="NCBI Taxonomy" id="2714351"/>
    <lineage>
        <taxon>Bacteria</taxon>
        <taxon>Bacillati</taxon>
        <taxon>Actinomycetota</taxon>
        <taxon>Actinomycetes</taxon>
        <taxon>Pseudonocardiales</taxon>
        <taxon>Pseudonocardiaceae</taxon>
        <taxon>Lentzea</taxon>
    </lineage>
</organism>
<dbReference type="RefSeq" id="WP_166049441.1">
    <property type="nucleotide sequence ID" value="NZ_JAAMPJ010000007.1"/>
</dbReference>
<evidence type="ECO:0000313" key="2">
    <source>
        <dbReference type="Proteomes" id="UP000481360"/>
    </source>
</evidence>
<protein>
    <submittedName>
        <fullName evidence="1">Uncharacterized protein</fullName>
    </submittedName>
</protein>
<proteinExistence type="predicted"/>
<evidence type="ECO:0000313" key="1">
    <source>
        <dbReference type="EMBL" id="NGY62222.1"/>
    </source>
</evidence>
<dbReference type="AlphaFoldDB" id="A0A7C9RW75"/>
<accession>A0A7C9RW75</accession>
<name>A0A7C9RW75_9PSEU</name>
<reference evidence="1 2" key="1">
    <citation type="submission" date="2020-03" db="EMBL/GenBank/DDBJ databases">
        <title>Isolation and identification of active actinomycetes.</title>
        <authorList>
            <person name="Sun X."/>
        </authorList>
    </citation>
    <scope>NUCLEOTIDE SEQUENCE [LARGE SCALE GENOMIC DNA]</scope>
    <source>
        <strain evidence="1 2">NEAU-D13</strain>
    </source>
</reference>
<dbReference type="Proteomes" id="UP000481360">
    <property type="component" value="Unassembled WGS sequence"/>
</dbReference>